<dbReference type="Proteomes" id="UP000285710">
    <property type="component" value="Unassembled WGS sequence"/>
</dbReference>
<feature type="signal peptide" evidence="2">
    <location>
        <begin position="1"/>
        <end position="20"/>
    </location>
</feature>
<evidence type="ECO:0000256" key="2">
    <source>
        <dbReference type="SAM" id="SignalP"/>
    </source>
</evidence>
<dbReference type="RefSeq" id="WP_128270767.1">
    <property type="nucleotide sequence ID" value="NZ_SAUW01000028.1"/>
</dbReference>
<accession>A0A443IMF2</accession>
<evidence type="ECO:0000313" key="4">
    <source>
        <dbReference type="Proteomes" id="UP000285710"/>
    </source>
</evidence>
<comment type="caution">
    <text evidence="3">The sequence shown here is derived from an EMBL/GenBank/DDBJ whole genome shotgun (WGS) entry which is preliminary data.</text>
</comment>
<feature type="region of interest" description="Disordered" evidence="1">
    <location>
        <begin position="51"/>
        <end position="78"/>
    </location>
</feature>
<reference evidence="3 4" key="2">
    <citation type="submission" date="2019-01" db="EMBL/GenBank/DDBJ databases">
        <authorList>
            <person name="Li Y."/>
        </authorList>
    </citation>
    <scope>NUCLEOTIDE SEQUENCE [LARGE SCALE GENOMIC DNA]</scope>
    <source>
        <strain evidence="3 4">2D-5</strain>
    </source>
</reference>
<feature type="chain" id="PRO_5019117817" evidence="2">
    <location>
        <begin position="21"/>
        <end position="126"/>
    </location>
</feature>
<dbReference type="EMBL" id="SAUW01000028">
    <property type="protein sequence ID" value="RWR06364.1"/>
    <property type="molecule type" value="Genomic_DNA"/>
</dbReference>
<keyword evidence="4" id="KW-1185">Reference proteome</keyword>
<reference evidence="3 4" key="1">
    <citation type="submission" date="2019-01" db="EMBL/GenBank/DDBJ databases">
        <title>Sinorhodobacter populi sp. nov. isolated from the symptomatic bark tissue of Populus euramericana canker.</title>
        <authorList>
            <person name="Xu G."/>
        </authorList>
    </citation>
    <scope>NUCLEOTIDE SEQUENCE [LARGE SCALE GENOMIC DNA]</scope>
    <source>
        <strain evidence="3 4">2D-5</strain>
    </source>
</reference>
<protein>
    <submittedName>
        <fullName evidence="3">Uncharacterized protein</fullName>
    </submittedName>
</protein>
<organism evidence="3 4">
    <name type="scientific">Paenirhodobacter populi</name>
    <dbReference type="NCBI Taxonomy" id="2306993"/>
    <lineage>
        <taxon>Bacteria</taxon>
        <taxon>Pseudomonadati</taxon>
        <taxon>Pseudomonadota</taxon>
        <taxon>Alphaproteobacteria</taxon>
        <taxon>Rhodobacterales</taxon>
        <taxon>Rhodobacter group</taxon>
        <taxon>Paenirhodobacter</taxon>
    </lineage>
</organism>
<evidence type="ECO:0000256" key="1">
    <source>
        <dbReference type="SAM" id="MobiDB-lite"/>
    </source>
</evidence>
<sequence length="126" mass="13325">MVKLSMVSWIVIGMATVAHAQTVEDISNRVAASVSLRGTVAQFDIISPDGWSCTGKSEVPSGKSGNKGSRGGSSGSSYAASNAVRLTCSDGTRASARVTRDATRREWDIAFTHRQHGRATLRAVEN</sequence>
<name>A0A443IMF2_9RHOB</name>
<evidence type="ECO:0000313" key="3">
    <source>
        <dbReference type="EMBL" id="RWR06364.1"/>
    </source>
</evidence>
<gene>
    <name evidence="3" type="ORF">D2T33_18470</name>
</gene>
<keyword evidence="2" id="KW-0732">Signal</keyword>
<proteinExistence type="predicted"/>
<dbReference type="AlphaFoldDB" id="A0A443IMF2"/>